<dbReference type="Gene3D" id="3.30.420.40">
    <property type="match status" value="2"/>
</dbReference>
<protein>
    <submittedName>
        <fullName evidence="1">Uncharacterized protein</fullName>
    </submittedName>
</protein>
<dbReference type="Gene3D" id="3.30.1490.300">
    <property type="match status" value="1"/>
</dbReference>
<reference evidence="1 2" key="1">
    <citation type="submission" date="2017-03" db="EMBL/GenBank/DDBJ databases">
        <authorList>
            <person name="Afonso C.L."/>
            <person name="Miller P.J."/>
            <person name="Scott M.A."/>
            <person name="Spackman E."/>
            <person name="Goraichik I."/>
            <person name="Dimitrov K.M."/>
            <person name="Suarez D.L."/>
            <person name="Swayne D.E."/>
        </authorList>
    </citation>
    <scope>NUCLEOTIDE SEQUENCE [LARGE SCALE GENOMIC DNA]</scope>
    <source>
        <strain evidence="1">Genome sequencing of Nitrospira japonica strain NJ11</strain>
    </source>
</reference>
<dbReference type="RefSeq" id="WP_080888306.1">
    <property type="nucleotide sequence ID" value="NZ_LT828648.1"/>
</dbReference>
<dbReference type="STRING" id="1325564.NSJP_4005"/>
<organism evidence="1 2">
    <name type="scientific">Nitrospira japonica</name>
    <dbReference type="NCBI Taxonomy" id="1325564"/>
    <lineage>
        <taxon>Bacteria</taxon>
        <taxon>Pseudomonadati</taxon>
        <taxon>Nitrospirota</taxon>
        <taxon>Nitrospiria</taxon>
        <taxon>Nitrospirales</taxon>
        <taxon>Nitrospiraceae</taxon>
        <taxon>Nitrospira</taxon>
    </lineage>
</organism>
<dbReference type="OrthoDB" id="9789298at2"/>
<dbReference type="AlphaFoldDB" id="A0A1W1IAZ6"/>
<evidence type="ECO:0000313" key="2">
    <source>
        <dbReference type="Proteomes" id="UP000192042"/>
    </source>
</evidence>
<dbReference type="EMBL" id="LT828648">
    <property type="protein sequence ID" value="SLM50172.1"/>
    <property type="molecule type" value="Genomic_DNA"/>
</dbReference>
<proteinExistence type="predicted"/>
<keyword evidence="2" id="KW-1185">Reference proteome</keyword>
<dbReference type="Proteomes" id="UP000192042">
    <property type="component" value="Chromosome I"/>
</dbReference>
<evidence type="ECO:0000313" key="1">
    <source>
        <dbReference type="EMBL" id="SLM50172.1"/>
    </source>
</evidence>
<sequence length="330" mass="36483">MLGFGGKPRFCLKVGSRGLVWGEHIRTWRGRHRYRCHSSPLPADSIKLSPIDPNVINHAVLEERLRSLVSSGSRSRLTEKIGMSELPKAITLVLPDLAVRTIVLSLDHLPSRSEELEALIRWRLGQEQRLPLVGTKLVWQVFPASGADDNSHVVLVVVIQDSILHQYEAVCEAAGLVPREVGVTSFSSFNLWLRAAGGRRRLHHDLAWVTVLDGALTCFIFHDRRPVFVRTKLLPEDPVHSAQAGGNVEDRVLREISASFLACQEQHPQVQAKEIILMATDSCQHWGAALNRELGVTVESVTWNHIDSLGWKTGGGTASLEALPVVAGMI</sequence>
<name>A0A1W1IAZ6_9BACT</name>
<dbReference type="KEGG" id="nja:NSJP_4005"/>
<accession>A0A1W1IAZ6</accession>
<gene>
    <name evidence="1" type="ORF">NSJP_4005</name>
</gene>